<name>A0AAD6Z2S7_9AGAR</name>
<evidence type="ECO:0000313" key="2">
    <source>
        <dbReference type="Proteomes" id="UP001218218"/>
    </source>
</evidence>
<dbReference type="AlphaFoldDB" id="A0AAD6Z2S7"/>
<gene>
    <name evidence="1" type="ORF">DFH08DRAFT_825010</name>
</gene>
<comment type="caution">
    <text evidence="1">The sequence shown here is derived from an EMBL/GenBank/DDBJ whole genome shotgun (WGS) entry which is preliminary data.</text>
</comment>
<reference evidence="1" key="1">
    <citation type="submission" date="2023-03" db="EMBL/GenBank/DDBJ databases">
        <title>Massive genome expansion in bonnet fungi (Mycena s.s.) driven by repeated elements and novel gene families across ecological guilds.</title>
        <authorList>
            <consortium name="Lawrence Berkeley National Laboratory"/>
            <person name="Harder C.B."/>
            <person name="Miyauchi S."/>
            <person name="Viragh M."/>
            <person name="Kuo A."/>
            <person name="Thoen E."/>
            <person name="Andreopoulos B."/>
            <person name="Lu D."/>
            <person name="Skrede I."/>
            <person name="Drula E."/>
            <person name="Henrissat B."/>
            <person name="Morin E."/>
            <person name="Kohler A."/>
            <person name="Barry K."/>
            <person name="LaButti K."/>
            <person name="Morin E."/>
            <person name="Salamov A."/>
            <person name="Lipzen A."/>
            <person name="Mereny Z."/>
            <person name="Hegedus B."/>
            <person name="Baldrian P."/>
            <person name="Stursova M."/>
            <person name="Weitz H."/>
            <person name="Taylor A."/>
            <person name="Grigoriev I.V."/>
            <person name="Nagy L.G."/>
            <person name="Martin F."/>
            <person name="Kauserud H."/>
        </authorList>
    </citation>
    <scope>NUCLEOTIDE SEQUENCE</scope>
    <source>
        <strain evidence="1">CBHHK002</strain>
    </source>
</reference>
<proteinExistence type="predicted"/>
<evidence type="ECO:0000313" key="1">
    <source>
        <dbReference type="EMBL" id="KAJ7305510.1"/>
    </source>
</evidence>
<keyword evidence="2" id="KW-1185">Reference proteome</keyword>
<dbReference type="Proteomes" id="UP001218218">
    <property type="component" value="Unassembled WGS sequence"/>
</dbReference>
<sequence length="338" mass="37983">MSWGIFRSTVESARQYGREWTNNSCNEGVMKDDCQPVNGRKTCDLRDNSRPKWHISQENNIPKRTTSELGILLTRAVVCHIVHFVGSILKAGGVPMPDLKGIKLSQFHRRKRDNTCEQCKESIYGWQTKFDGSGREDGQLTMMGCAVEVWKMEGKEESKPQMTREFARIAGWGNWTILALFGIGEPNWGKLGVTSERMFFLIALPADGPAVQLFIATKAATVQPATLAKYLTSLRTIHTEHRWSLNALNNPILKRLVAAAERRYGSRARKTHQAITREILTDILEQLPDDHDGRMLAAAFTLAWTAFMHCSEFTVVDGAEFDPSVNLTEACISNVDKP</sequence>
<organism evidence="1 2">
    <name type="scientific">Mycena albidolilacea</name>
    <dbReference type="NCBI Taxonomy" id="1033008"/>
    <lineage>
        <taxon>Eukaryota</taxon>
        <taxon>Fungi</taxon>
        <taxon>Dikarya</taxon>
        <taxon>Basidiomycota</taxon>
        <taxon>Agaricomycotina</taxon>
        <taxon>Agaricomycetes</taxon>
        <taxon>Agaricomycetidae</taxon>
        <taxon>Agaricales</taxon>
        <taxon>Marasmiineae</taxon>
        <taxon>Mycenaceae</taxon>
        <taxon>Mycena</taxon>
    </lineage>
</organism>
<accession>A0AAD6Z2S7</accession>
<dbReference type="EMBL" id="JARIHO010000096">
    <property type="protein sequence ID" value="KAJ7305510.1"/>
    <property type="molecule type" value="Genomic_DNA"/>
</dbReference>
<protein>
    <submittedName>
        <fullName evidence="1">Uncharacterized protein</fullName>
    </submittedName>
</protein>